<organism evidence="1 4">
    <name type="scientific">Phytophthora infestans</name>
    <name type="common">Potato late blight agent</name>
    <name type="synonym">Botrytis infestans</name>
    <dbReference type="NCBI Taxonomy" id="4787"/>
    <lineage>
        <taxon>Eukaryota</taxon>
        <taxon>Sar</taxon>
        <taxon>Stramenopiles</taxon>
        <taxon>Oomycota</taxon>
        <taxon>Peronosporomycetes</taxon>
        <taxon>Peronosporales</taxon>
        <taxon>Peronosporaceae</taxon>
        <taxon>Phytophthora</taxon>
    </lineage>
</organism>
<accession>A0A833TFJ5</accession>
<comment type="caution">
    <text evidence="1">The sequence shown here is derived from an EMBL/GenBank/DDBJ whole genome shotgun (WGS) entry which is preliminary data.</text>
</comment>
<evidence type="ECO:0000313" key="4">
    <source>
        <dbReference type="Proteomes" id="UP000602510"/>
    </source>
</evidence>
<keyword evidence="4" id="KW-1185">Reference proteome</keyword>
<dbReference type="Proteomes" id="UP000704712">
    <property type="component" value="Unassembled WGS sequence"/>
</dbReference>
<dbReference type="EMBL" id="JAACNO010001536">
    <property type="protein sequence ID" value="KAF4139934.1"/>
    <property type="molecule type" value="Genomic_DNA"/>
</dbReference>
<dbReference type="EMBL" id="WSZM01000041">
    <property type="protein sequence ID" value="KAF4045766.1"/>
    <property type="molecule type" value="Genomic_DNA"/>
</dbReference>
<dbReference type="Proteomes" id="UP000602510">
    <property type="component" value="Unassembled WGS sequence"/>
</dbReference>
<evidence type="ECO:0000313" key="2">
    <source>
        <dbReference type="EMBL" id="KAF4045766.1"/>
    </source>
</evidence>
<dbReference type="EMBL" id="WSZM01000041">
    <property type="protein sequence ID" value="KAF4045765.1"/>
    <property type="molecule type" value="Genomic_DNA"/>
</dbReference>
<name>A0A833TFJ5_PHYIN</name>
<evidence type="ECO:0000313" key="3">
    <source>
        <dbReference type="EMBL" id="KAF4139934.1"/>
    </source>
</evidence>
<gene>
    <name evidence="1" type="ORF">GN244_ATG01939</name>
    <name evidence="2" type="ORF">GN244_ATG01941</name>
    <name evidence="3" type="ORF">GN958_ATG10923</name>
</gene>
<reference evidence="1" key="1">
    <citation type="submission" date="2020-04" db="EMBL/GenBank/DDBJ databases">
        <title>Hybrid Assembly of Korean Phytophthora infestans isolates.</title>
        <authorList>
            <person name="Prokchorchik M."/>
            <person name="Lee Y."/>
            <person name="Seo J."/>
            <person name="Cho J.-H."/>
            <person name="Park Y.-E."/>
            <person name="Jang D.-C."/>
            <person name="Im J.-S."/>
            <person name="Choi J.-G."/>
            <person name="Park H.-J."/>
            <person name="Lee G.-B."/>
            <person name="Lee Y.-G."/>
            <person name="Hong S.-Y."/>
            <person name="Cho K."/>
            <person name="Sohn K.H."/>
        </authorList>
    </citation>
    <scope>NUCLEOTIDE SEQUENCE</scope>
    <source>
        <strain evidence="1">KR_1_A1</strain>
        <strain evidence="3">KR_2_A2</strain>
    </source>
</reference>
<protein>
    <submittedName>
        <fullName evidence="1">Uncharacterized protein</fullName>
    </submittedName>
</protein>
<sequence length="113" mass="13067">MKVNMTRRMCNETEYPELNLSKLKAKKQGAVRHRAKFVSKNSYAIRGFCFTYLNKVYSVKSYAEASMGVAVQLPLDQDVKRDKETAPPLFVSKRGRPRKKRISAESTYRCYCC</sequence>
<proteinExistence type="predicted"/>
<evidence type="ECO:0000313" key="1">
    <source>
        <dbReference type="EMBL" id="KAF4045765.1"/>
    </source>
</evidence>
<dbReference type="AlphaFoldDB" id="A0A833TFJ5"/>